<reference evidence="2 3" key="1">
    <citation type="submission" date="2019-09" db="EMBL/GenBank/DDBJ databases">
        <title>Actinomadura physcomitrii sp. nov., a novel actinomycete isolated from moss [Physcomitrium sphaericum (Ludw) Fuernr].</title>
        <authorList>
            <person name="Liu C."/>
            <person name="Zhuang X."/>
        </authorList>
    </citation>
    <scope>NUCLEOTIDE SEQUENCE [LARGE SCALE GENOMIC DNA]</scope>
    <source>
        <strain evidence="2 3">CYP1-1B</strain>
    </source>
</reference>
<dbReference type="InterPro" id="IPR002372">
    <property type="entry name" value="PQQ_rpt_dom"/>
</dbReference>
<dbReference type="EMBL" id="WBMR01000094">
    <property type="protein sequence ID" value="KAB2374361.1"/>
    <property type="molecule type" value="Genomic_DNA"/>
</dbReference>
<dbReference type="Gene3D" id="2.130.10.10">
    <property type="entry name" value="YVTN repeat-like/Quinoprotein amine dehydrogenase"/>
    <property type="match status" value="1"/>
</dbReference>
<dbReference type="RefSeq" id="WP_151543141.1">
    <property type="nucleotide sequence ID" value="NZ_WBMR01000094.1"/>
</dbReference>
<dbReference type="AlphaFoldDB" id="A0A6L3VQT6"/>
<proteinExistence type="predicted"/>
<protein>
    <submittedName>
        <fullName evidence="2">PQQ-binding-like beta-propeller repeat protein</fullName>
    </submittedName>
</protein>
<name>A0A6L3VQT6_9ACTN</name>
<dbReference type="Proteomes" id="UP000483004">
    <property type="component" value="Unassembled WGS sequence"/>
</dbReference>
<feature type="domain" description="Pyrrolo-quinoline quinone repeat" evidence="1">
    <location>
        <begin position="78"/>
        <end position="247"/>
    </location>
</feature>
<accession>A0A6L3VQT6</accession>
<comment type="caution">
    <text evidence="2">The sequence shown here is derived from an EMBL/GenBank/DDBJ whole genome shotgun (WGS) entry which is preliminary data.</text>
</comment>
<dbReference type="PROSITE" id="PS51257">
    <property type="entry name" value="PROKAR_LIPOPROTEIN"/>
    <property type="match status" value="1"/>
</dbReference>
<dbReference type="InterPro" id="IPR011047">
    <property type="entry name" value="Quinoprotein_ADH-like_sf"/>
</dbReference>
<dbReference type="SUPFAM" id="SSF50998">
    <property type="entry name" value="Quinoprotein alcohol dehydrogenase-like"/>
    <property type="match status" value="1"/>
</dbReference>
<sequence>MPVQPRKAAVLFLACALVSSCDSRNSPTTVPSVAPITSTGPTPGHWHAAWTRTLALAPEAGEIRDLTLVGGVLVTASSQDVEALNARTGATVWRSASIDRSGVAAFAVSEQQVVIATRNGRWFSVHAPTGRVTWRSPSPSGAWIPYSDELQALATSAAIPVVSIDTNTISGVDGLTGRTKWNIGRRQLYGCTPDTSRLTQPSSVETKRYVSKNWLSVPVTCGAQDAVVAVNAATGQPTWHHSALAPDEPSGPSANDRFVGINDDGYGLFEQQVTKGSHNLIIQDPSGRVKTVRNKAESHDIWGPLSPLVTVSTTMIFPFTRQGKHYFTITTTSGDNPSIVNLSEELREAAFDGTRAYEVQENGQIKVATVGQAKTTDIKPLLKGKPFWIAAGNNTLFIATTGHPPAKNQVTITAIGN</sequence>
<dbReference type="InterPro" id="IPR018391">
    <property type="entry name" value="PQQ_b-propeller_rpt"/>
</dbReference>
<organism evidence="2 3">
    <name type="scientific">Actinomadura montaniterrae</name>
    <dbReference type="NCBI Taxonomy" id="1803903"/>
    <lineage>
        <taxon>Bacteria</taxon>
        <taxon>Bacillati</taxon>
        <taxon>Actinomycetota</taxon>
        <taxon>Actinomycetes</taxon>
        <taxon>Streptosporangiales</taxon>
        <taxon>Thermomonosporaceae</taxon>
        <taxon>Actinomadura</taxon>
    </lineage>
</organism>
<evidence type="ECO:0000259" key="1">
    <source>
        <dbReference type="Pfam" id="PF13360"/>
    </source>
</evidence>
<dbReference type="InterPro" id="IPR015943">
    <property type="entry name" value="WD40/YVTN_repeat-like_dom_sf"/>
</dbReference>
<keyword evidence="3" id="KW-1185">Reference proteome</keyword>
<gene>
    <name evidence="2" type="ORF">F9B16_27685</name>
</gene>
<evidence type="ECO:0000313" key="3">
    <source>
        <dbReference type="Proteomes" id="UP000483004"/>
    </source>
</evidence>
<dbReference type="OrthoDB" id="5173551at2"/>
<dbReference type="SMART" id="SM00564">
    <property type="entry name" value="PQQ"/>
    <property type="match status" value="3"/>
</dbReference>
<dbReference type="Pfam" id="PF13360">
    <property type="entry name" value="PQQ_2"/>
    <property type="match status" value="1"/>
</dbReference>
<evidence type="ECO:0000313" key="2">
    <source>
        <dbReference type="EMBL" id="KAB2374361.1"/>
    </source>
</evidence>